<evidence type="ECO:0000256" key="1">
    <source>
        <dbReference type="ARBA" id="ARBA00003195"/>
    </source>
</evidence>
<gene>
    <name evidence="16" type="ORF">OXX778_LOCUS12750</name>
</gene>
<dbReference type="OrthoDB" id="521512at2759"/>
<evidence type="ECO:0000256" key="3">
    <source>
        <dbReference type="ARBA" id="ARBA00005667"/>
    </source>
</evidence>
<evidence type="ECO:0000256" key="11">
    <source>
        <dbReference type="ARBA" id="ARBA00023128"/>
    </source>
</evidence>
<feature type="region of interest" description="Disordered" evidence="15">
    <location>
        <begin position="1"/>
        <end position="22"/>
    </location>
</feature>
<keyword evidence="11" id="KW-0496">Mitochondrion</keyword>
<comment type="similarity">
    <text evidence="3">Belongs to the complex I NDUFB3 subunit family.</text>
</comment>
<sequence length="137" mass="15200">MGGHSHAADGHHHGHHHDHHHAPRVVKSVISYEIPEPGHHVDDFKAPDWRKFQVKNAPALAKTQSRLAALGLKDPWLRNEVWRYDPQFGSIAPRTFMLKNAGTGLKLGLALAVGVILLETGYNKVFGKADHHGHGHH</sequence>
<keyword evidence="8" id="KW-0999">Mitochondrion inner membrane</keyword>
<evidence type="ECO:0000256" key="14">
    <source>
        <dbReference type="ARBA" id="ARBA00032688"/>
    </source>
</evidence>
<dbReference type="EMBL" id="CAJNOC010002349">
    <property type="protein sequence ID" value="CAF0928017.1"/>
    <property type="molecule type" value="Genomic_DNA"/>
</dbReference>
<dbReference type="PANTHER" id="PTHR15082">
    <property type="entry name" value="NADH-UBIQUINONE OXIDOREDUCTASE B12 SUBUNIT"/>
    <property type="match status" value="1"/>
</dbReference>
<keyword evidence="17" id="KW-1185">Reference proteome</keyword>
<comment type="caution">
    <text evidence="16">The sequence shown here is derived from an EMBL/GenBank/DDBJ whole genome shotgun (WGS) entry which is preliminary data.</text>
</comment>
<evidence type="ECO:0000256" key="5">
    <source>
        <dbReference type="ARBA" id="ARBA00022448"/>
    </source>
</evidence>
<reference evidence="16" key="1">
    <citation type="submission" date="2021-02" db="EMBL/GenBank/DDBJ databases">
        <authorList>
            <person name="Nowell W R."/>
        </authorList>
    </citation>
    <scope>NUCLEOTIDE SEQUENCE</scope>
    <source>
        <strain evidence="16">Ploen Becks lab</strain>
    </source>
</reference>
<keyword evidence="12" id="KW-0472">Membrane</keyword>
<dbReference type="PANTHER" id="PTHR15082:SF2">
    <property type="entry name" value="NADH DEHYDROGENASE [UBIQUINONE] 1 BETA SUBCOMPLEX SUBUNIT 3"/>
    <property type="match status" value="1"/>
</dbReference>
<dbReference type="GO" id="GO:0022900">
    <property type="term" value="P:electron transport chain"/>
    <property type="evidence" value="ECO:0007669"/>
    <property type="project" value="InterPro"/>
</dbReference>
<evidence type="ECO:0000256" key="6">
    <source>
        <dbReference type="ARBA" id="ARBA00022660"/>
    </source>
</evidence>
<comment type="subcellular location">
    <subcellularLocation>
        <location evidence="2">Mitochondrion inner membrane</location>
        <topology evidence="2">Single-pass membrane protein</topology>
        <orientation evidence="2">Matrix side</orientation>
    </subcellularLocation>
</comment>
<feature type="compositionally biased region" description="Basic residues" evidence="15">
    <location>
        <begin position="12"/>
        <end position="22"/>
    </location>
</feature>
<evidence type="ECO:0000256" key="13">
    <source>
        <dbReference type="ARBA" id="ARBA00030217"/>
    </source>
</evidence>
<keyword evidence="7" id="KW-0812">Transmembrane</keyword>
<evidence type="ECO:0000256" key="8">
    <source>
        <dbReference type="ARBA" id="ARBA00022792"/>
    </source>
</evidence>
<evidence type="ECO:0000256" key="12">
    <source>
        <dbReference type="ARBA" id="ARBA00023136"/>
    </source>
</evidence>
<dbReference type="Proteomes" id="UP000663879">
    <property type="component" value="Unassembled WGS sequence"/>
</dbReference>
<organism evidence="16 17">
    <name type="scientific">Brachionus calyciflorus</name>
    <dbReference type="NCBI Taxonomy" id="104777"/>
    <lineage>
        <taxon>Eukaryota</taxon>
        <taxon>Metazoa</taxon>
        <taxon>Spiralia</taxon>
        <taxon>Gnathifera</taxon>
        <taxon>Rotifera</taxon>
        <taxon>Eurotatoria</taxon>
        <taxon>Monogononta</taxon>
        <taxon>Pseudotrocha</taxon>
        <taxon>Ploima</taxon>
        <taxon>Brachionidae</taxon>
        <taxon>Brachionus</taxon>
    </lineage>
</organism>
<name>A0A814BKX7_9BILA</name>
<evidence type="ECO:0000313" key="16">
    <source>
        <dbReference type="EMBL" id="CAF0928017.1"/>
    </source>
</evidence>
<accession>A0A814BKX7</accession>
<evidence type="ECO:0000256" key="10">
    <source>
        <dbReference type="ARBA" id="ARBA00022989"/>
    </source>
</evidence>
<protein>
    <recommendedName>
        <fullName evidence="4">NADH dehydrogenase [ubiquinone] 1 beta subcomplex subunit 3</fullName>
    </recommendedName>
    <alternativeName>
        <fullName evidence="13">Complex I-B12</fullName>
    </alternativeName>
    <alternativeName>
        <fullName evidence="14">NADH-ubiquinone oxidoreductase B12 subunit</fullName>
    </alternativeName>
</protein>
<keyword evidence="5" id="KW-0813">Transport</keyword>
<feature type="compositionally biased region" description="Basic and acidic residues" evidence="15">
    <location>
        <begin position="1"/>
        <end position="11"/>
    </location>
</feature>
<dbReference type="GO" id="GO:0032981">
    <property type="term" value="P:mitochondrial respiratory chain complex I assembly"/>
    <property type="evidence" value="ECO:0007669"/>
    <property type="project" value="TreeGrafter"/>
</dbReference>
<dbReference type="Pfam" id="PF08122">
    <property type="entry name" value="NDUF_B12"/>
    <property type="match status" value="1"/>
</dbReference>
<evidence type="ECO:0000256" key="7">
    <source>
        <dbReference type="ARBA" id="ARBA00022692"/>
    </source>
</evidence>
<evidence type="ECO:0000256" key="4">
    <source>
        <dbReference type="ARBA" id="ARBA00018680"/>
    </source>
</evidence>
<dbReference type="AlphaFoldDB" id="A0A814BKX7"/>
<evidence type="ECO:0000313" key="17">
    <source>
        <dbReference type="Proteomes" id="UP000663879"/>
    </source>
</evidence>
<proteinExistence type="inferred from homology"/>
<keyword evidence="9" id="KW-0249">Electron transport</keyword>
<evidence type="ECO:0000256" key="2">
    <source>
        <dbReference type="ARBA" id="ARBA00004298"/>
    </source>
</evidence>
<evidence type="ECO:0000256" key="9">
    <source>
        <dbReference type="ARBA" id="ARBA00022982"/>
    </source>
</evidence>
<keyword evidence="10" id="KW-1133">Transmembrane helix</keyword>
<comment type="function">
    <text evidence="1">Accessory subunit of the mitochondrial membrane respiratory chain NADH dehydrogenase (Complex I), that is believed not to be involved in catalysis. Complex I functions in the transfer of electrons from NADH to the respiratory chain. The immediate electron acceptor for the enzyme is believed to be ubiquinone.</text>
</comment>
<keyword evidence="6" id="KW-0679">Respiratory chain</keyword>
<dbReference type="GO" id="GO:0005743">
    <property type="term" value="C:mitochondrial inner membrane"/>
    <property type="evidence" value="ECO:0007669"/>
    <property type="project" value="UniProtKB-SubCell"/>
</dbReference>
<dbReference type="InterPro" id="IPR012576">
    <property type="entry name" value="NDUFB3"/>
</dbReference>
<evidence type="ECO:0000256" key="15">
    <source>
        <dbReference type="SAM" id="MobiDB-lite"/>
    </source>
</evidence>